<dbReference type="AlphaFoldDB" id="A0A0G0CYQ7"/>
<dbReference type="Proteomes" id="UP000034536">
    <property type="component" value="Unassembled WGS sequence"/>
</dbReference>
<protein>
    <submittedName>
        <fullName evidence="1">Uncharacterized protein</fullName>
    </submittedName>
</protein>
<sequence length="83" mass="9253">MGTEQGSGAGKEAVQLPLNLKFKKKRQPSLKTLLKRLPIISLATIEVESHVPIITVAPVSDAEKERQRRIIELAEERARERGP</sequence>
<dbReference type="EMBL" id="LBQX01000031">
    <property type="protein sequence ID" value="KKP86158.1"/>
    <property type="molecule type" value="Genomic_DNA"/>
</dbReference>
<evidence type="ECO:0000313" key="1">
    <source>
        <dbReference type="EMBL" id="KKP86158.1"/>
    </source>
</evidence>
<gene>
    <name evidence="1" type="ORF">UR89_C0031G0001</name>
</gene>
<accession>A0A0G0CYQ7</accession>
<comment type="caution">
    <text evidence="1">The sequence shown here is derived from an EMBL/GenBank/DDBJ whole genome shotgun (WGS) entry which is preliminary data.</text>
</comment>
<organism evidence="1 2">
    <name type="scientific">Candidatus Roizmanbacteria bacterium GW2011_GWA2_35_8</name>
    <dbReference type="NCBI Taxonomy" id="1618479"/>
    <lineage>
        <taxon>Bacteria</taxon>
        <taxon>Candidatus Roizmaniibacteriota</taxon>
    </lineage>
</organism>
<name>A0A0G0CYQ7_9BACT</name>
<proteinExistence type="predicted"/>
<reference evidence="1 2" key="1">
    <citation type="journal article" date="2015" name="Nature">
        <title>rRNA introns, odd ribosomes, and small enigmatic genomes across a large radiation of phyla.</title>
        <authorList>
            <person name="Brown C.T."/>
            <person name="Hug L.A."/>
            <person name="Thomas B.C."/>
            <person name="Sharon I."/>
            <person name="Castelle C.J."/>
            <person name="Singh A."/>
            <person name="Wilkins M.J."/>
            <person name="Williams K.H."/>
            <person name="Banfield J.F."/>
        </authorList>
    </citation>
    <scope>NUCLEOTIDE SEQUENCE [LARGE SCALE GENOMIC DNA]</scope>
</reference>
<evidence type="ECO:0000313" key="2">
    <source>
        <dbReference type="Proteomes" id="UP000034536"/>
    </source>
</evidence>